<dbReference type="OrthoDB" id="5132116at2759"/>
<dbReference type="InterPro" id="IPR004000">
    <property type="entry name" value="Actin"/>
</dbReference>
<dbReference type="AlphaFoldDB" id="A0A1J4L6L8"/>
<reference evidence="2" key="1">
    <citation type="submission" date="2016-10" db="EMBL/GenBank/DDBJ databases">
        <authorList>
            <person name="Benchimol M."/>
            <person name="Almeida L.G."/>
            <person name="Vasconcelos A.T."/>
            <person name="Perreira-Neves A."/>
            <person name="Rosa I.A."/>
            <person name="Tasca T."/>
            <person name="Bogo M.R."/>
            <person name="de Souza W."/>
        </authorList>
    </citation>
    <scope>NUCLEOTIDE SEQUENCE [LARGE SCALE GENOMIC DNA]</scope>
    <source>
        <strain evidence="2">K</strain>
    </source>
</reference>
<dbReference type="Proteomes" id="UP000179807">
    <property type="component" value="Unassembled WGS sequence"/>
</dbReference>
<dbReference type="Gene3D" id="3.30.420.40">
    <property type="match status" value="2"/>
</dbReference>
<dbReference type="PANTHER" id="PTHR11937">
    <property type="entry name" value="ACTIN"/>
    <property type="match status" value="1"/>
</dbReference>
<accession>A0A1J4L6L8</accession>
<keyword evidence="3" id="KW-1185">Reference proteome</keyword>
<comment type="caution">
    <text evidence="2">The sequence shown here is derived from an EMBL/GenBank/DDBJ whole genome shotgun (WGS) entry which is preliminary data.</text>
</comment>
<dbReference type="InterPro" id="IPR043129">
    <property type="entry name" value="ATPase_NBD"/>
</dbReference>
<evidence type="ECO:0000313" key="3">
    <source>
        <dbReference type="Proteomes" id="UP000179807"/>
    </source>
</evidence>
<evidence type="ECO:0000313" key="2">
    <source>
        <dbReference type="EMBL" id="OHT17589.1"/>
    </source>
</evidence>
<dbReference type="VEuPathDB" id="TrichDB:TRFO_00840"/>
<dbReference type="Gene3D" id="3.90.640.10">
    <property type="entry name" value="Actin, Chain A, domain 4"/>
    <property type="match status" value="1"/>
</dbReference>
<proteinExistence type="inferred from homology"/>
<dbReference type="RefSeq" id="XP_068370725.1">
    <property type="nucleotide sequence ID" value="XM_068489744.1"/>
</dbReference>
<dbReference type="SMART" id="SM00268">
    <property type="entry name" value="ACTIN"/>
    <property type="match status" value="1"/>
</dbReference>
<gene>
    <name evidence="2" type="ORF">TRFO_00840</name>
</gene>
<protein>
    <submittedName>
        <fullName evidence="2">Actin family protein</fullName>
    </submittedName>
</protein>
<dbReference type="GeneID" id="94824448"/>
<organism evidence="2 3">
    <name type="scientific">Tritrichomonas foetus</name>
    <dbReference type="NCBI Taxonomy" id="1144522"/>
    <lineage>
        <taxon>Eukaryota</taxon>
        <taxon>Metamonada</taxon>
        <taxon>Parabasalia</taxon>
        <taxon>Tritrichomonadida</taxon>
        <taxon>Tritrichomonadidae</taxon>
        <taxon>Tritrichomonas</taxon>
    </lineage>
</organism>
<dbReference type="EMBL" id="MLAK01000001">
    <property type="protein sequence ID" value="OHT17589.1"/>
    <property type="molecule type" value="Genomic_DNA"/>
</dbReference>
<comment type="similarity">
    <text evidence="1">Belongs to the actin family.</text>
</comment>
<dbReference type="CDD" id="cd10169">
    <property type="entry name" value="ASKHA_NBD_actin-like"/>
    <property type="match status" value="1"/>
</dbReference>
<evidence type="ECO:0000256" key="1">
    <source>
        <dbReference type="RuleBase" id="RU000487"/>
    </source>
</evidence>
<dbReference type="Pfam" id="PF00022">
    <property type="entry name" value="Actin"/>
    <property type="match status" value="2"/>
</dbReference>
<dbReference type="SUPFAM" id="SSF53067">
    <property type="entry name" value="Actin-like ATPase domain"/>
    <property type="match status" value="2"/>
</dbReference>
<sequence>MATSDIPTMLFDLGSYNIRASLTTDEKPRFIIPSAFPTGEHDFEIDKPIPPECTPSFAISDGEVDNEDRMTYLFASIFDSIFPSDQPEPIDLRVVLTNAPYPSKKHTSYISQMTFEILQADSIIMKPPALYTLTQFSLPTCICVDVGFDVTHIVPIQDNFVCSPAVMRSTAAGSAVDLYVAVDHLQIENVTTWEQMERARKIKEQVAVVALNYEDEIEDPEKEFPCTCGELLFNTPLFELATPEDQEPDERVATLTEEPTVAALIKKSIEQCDLNMRGKLWQNIIVSGGSTKMKGFRERLLQDLTSISPSTITPKLRFPDDPSLAAWYGQKLCINFSNSEPWFNRLEYEEDPEGVYRKFIQYGIADPNKGKTEK</sequence>
<name>A0A1J4L6L8_9EUKA</name>